<dbReference type="SMART" id="SM00267">
    <property type="entry name" value="GGDEF"/>
    <property type="match status" value="1"/>
</dbReference>
<dbReference type="PROSITE" id="PS50883">
    <property type="entry name" value="EAL"/>
    <property type="match status" value="1"/>
</dbReference>
<dbReference type="CDD" id="cd01949">
    <property type="entry name" value="GGDEF"/>
    <property type="match status" value="1"/>
</dbReference>
<dbReference type="Gene3D" id="3.30.450.20">
    <property type="entry name" value="PAS domain"/>
    <property type="match status" value="1"/>
</dbReference>
<dbReference type="SUPFAM" id="SSF55785">
    <property type="entry name" value="PYP-like sensor domain (PAS domain)"/>
    <property type="match status" value="1"/>
</dbReference>
<dbReference type="Pfam" id="PF00563">
    <property type="entry name" value="EAL"/>
    <property type="match status" value="1"/>
</dbReference>
<evidence type="ECO:0000256" key="1">
    <source>
        <dbReference type="ARBA" id="ARBA00001946"/>
    </source>
</evidence>
<dbReference type="Pfam" id="PF11563">
    <property type="entry name" value="Protoglobin"/>
    <property type="match status" value="1"/>
</dbReference>
<comment type="caution">
    <text evidence="11">The sequence shown here is derived from an EMBL/GenBank/DDBJ whole genome shotgun (WGS) entry which is preliminary data.</text>
</comment>
<keyword evidence="4" id="KW-0973">c-di-GMP</keyword>
<dbReference type="InterPro" id="IPR000014">
    <property type="entry name" value="PAS"/>
</dbReference>
<feature type="domain" description="GGDEF" evidence="10">
    <location>
        <begin position="338"/>
        <end position="471"/>
    </location>
</feature>
<dbReference type="InterPro" id="IPR000700">
    <property type="entry name" value="PAS-assoc_C"/>
</dbReference>
<dbReference type="InterPro" id="IPR009050">
    <property type="entry name" value="Globin-like_sf"/>
</dbReference>
<dbReference type="InterPro" id="IPR012292">
    <property type="entry name" value="Globin/Proto"/>
</dbReference>
<reference evidence="11 12" key="1">
    <citation type="submission" date="2016-12" db="EMBL/GenBank/DDBJ databases">
        <title>Draft genome sequences of strains Salinicola socius SMB35, Salinicola sp. MH3R3-1 and Chromohalobacter sp. SMB17 from the Verkhnekamsk potash mining region of Russia.</title>
        <authorList>
            <person name="Mavrodi D.V."/>
            <person name="Olsson B.E."/>
            <person name="Korsakova E.S."/>
            <person name="Pyankova A."/>
            <person name="Mavrodi O.V."/>
            <person name="Plotnikova E.G."/>
        </authorList>
    </citation>
    <scope>NUCLEOTIDE SEQUENCE [LARGE SCALE GENOMIC DNA]</scope>
    <source>
        <strain evidence="11 12">SMB17</strain>
    </source>
</reference>
<evidence type="ECO:0000313" key="11">
    <source>
        <dbReference type="EMBL" id="OLO12509.1"/>
    </source>
</evidence>
<dbReference type="InterPro" id="IPR043128">
    <property type="entry name" value="Rev_trsase/Diguanyl_cyclase"/>
</dbReference>
<evidence type="ECO:0000259" key="8">
    <source>
        <dbReference type="PROSITE" id="PS50113"/>
    </source>
</evidence>
<dbReference type="InterPro" id="IPR044398">
    <property type="entry name" value="Globin-sensor_dom"/>
</dbReference>
<dbReference type="NCBIfam" id="TIGR00254">
    <property type="entry name" value="GGDEF"/>
    <property type="match status" value="1"/>
</dbReference>
<evidence type="ECO:0000259" key="7">
    <source>
        <dbReference type="PROSITE" id="PS50112"/>
    </source>
</evidence>
<evidence type="ECO:0000313" key="12">
    <source>
        <dbReference type="Proteomes" id="UP000186806"/>
    </source>
</evidence>
<dbReference type="SUPFAM" id="SSF141868">
    <property type="entry name" value="EAL domain-like"/>
    <property type="match status" value="1"/>
</dbReference>
<feature type="domain" description="PAC" evidence="8">
    <location>
        <begin position="253"/>
        <end position="308"/>
    </location>
</feature>
<dbReference type="FunFam" id="3.30.70.270:FF:000001">
    <property type="entry name" value="Diguanylate cyclase domain protein"/>
    <property type="match status" value="1"/>
</dbReference>
<dbReference type="SMART" id="SM00052">
    <property type="entry name" value="EAL"/>
    <property type="match status" value="1"/>
</dbReference>
<dbReference type="EC" id="3.1.4.52" evidence="2"/>
<evidence type="ECO:0000256" key="6">
    <source>
        <dbReference type="ARBA" id="ARBA00051114"/>
    </source>
</evidence>
<dbReference type="Gene3D" id="3.30.70.270">
    <property type="match status" value="1"/>
</dbReference>
<dbReference type="PANTHER" id="PTHR44757:SF2">
    <property type="entry name" value="BIOFILM ARCHITECTURE MAINTENANCE PROTEIN MBAA"/>
    <property type="match status" value="1"/>
</dbReference>
<feature type="domain" description="PAS" evidence="7">
    <location>
        <begin position="180"/>
        <end position="224"/>
    </location>
</feature>
<dbReference type="PROSITE" id="PS50112">
    <property type="entry name" value="PAS"/>
    <property type="match status" value="1"/>
</dbReference>
<dbReference type="SUPFAM" id="SSF46458">
    <property type="entry name" value="Globin-like"/>
    <property type="match status" value="1"/>
</dbReference>
<dbReference type="FunFam" id="3.20.20.450:FF:000001">
    <property type="entry name" value="Cyclic di-GMP phosphodiesterase yahA"/>
    <property type="match status" value="1"/>
</dbReference>
<dbReference type="PROSITE" id="PS50887">
    <property type="entry name" value="GGDEF"/>
    <property type="match status" value="1"/>
</dbReference>
<evidence type="ECO:0000256" key="3">
    <source>
        <dbReference type="ARBA" id="ARBA00015125"/>
    </source>
</evidence>
<dbReference type="InterPro" id="IPR000160">
    <property type="entry name" value="GGDEF_dom"/>
</dbReference>
<protein>
    <recommendedName>
        <fullName evidence="3">Diguanylate cyclase DosC</fullName>
        <ecNumber evidence="2">3.1.4.52</ecNumber>
    </recommendedName>
    <alternativeName>
        <fullName evidence="5">Direct oxygen-sensing cyclase</fullName>
    </alternativeName>
</protein>
<dbReference type="CDD" id="cd00130">
    <property type="entry name" value="PAS"/>
    <property type="match status" value="1"/>
</dbReference>
<dbReference type="Gene3D" id="1.10.490.10">
    <property type="entry name" value="Globins"/>
    <property type="match status" value="1"/>
</dbReference>
<dbReference type="AlphaFoldDB" id="A0A1Q8TFP2"/>
<dbReference type="EMBL" id="MSDQ01000006">
    <property type="protein sequence ID" value="OLO12509.1"/>
    <property type="molecule type" value="Genomic_DNA"/>
</dbReference>
<dbReference type="PANTHER" id="PTHR44757">
    <property type="entry name" value="DIGUANYLATE CYCLASE DGCP"/>
    <property type="match status" value="1"/>
</dbReference>
<dbReference type="SUPFAM" id="SSF55073">
    <property type="entry name" value="Nucleotide cyclase"/>
    <property type="match status" value="1"/>
</dbReference>
<dbReference type="Pfam" id="PF13426">
    <property type="entry name" value="PAS_9"/>
    <property type="match status" value="1"/>
</dbReference>
<dbReference type="NCBIfam" id="TIGR00229">
    <property type="entry name" value="sensory_box"/>
    <property type="match status" value="1"/>
</dbReference>
<proteinExistence type="predicted"/>
<dbReference type="InterPro" id="IPR035919">
    <property type="entry name" value="EAL_sf"/>
</dbReference>
<dbReference type="Proteomes" id="UP000186806">
    <property type="component" value="Unassembled WGS sequence"/>
</dbReference>
<dbReference type="PROSITE" id="PS50113">
    <property type="entry name" value="PAC"/>
    <property type="match status" value="1"/>
</dbReference>
<gene>
    <name evidence="11" type="ORF">BTW10_03310</name>
</gene>
<keyword evidence="12" id="KW-1185">Reference proteome</keyword>
<accession>A0A1Q8TFP2</accession>
<name>A0A1Q8TFP2_9GAMM</name>
<evidence type="ECO:0000256" key="5">
    <source>
        <dbReference type="ARBA" id="ARBA00029839"/>
    </source>
</evidence>
<dbReference type="Pfam" id="PF00990">
    <property type="entry name" value="GGDEF"/>
    <property type="match status" value="1"/>
</dbReference>
<feature type="domain" description="EAL" evidence="9">
    <location>
        <begin position="480"/>
        <end position="733"/>
    </location>
</feature>
<dbReference type="GO" id="GO:0020037">
    <property type="term" value="F:heme binding"/>
    <property type="evidence" value="ECO:0007669"/>
    <property type="project" value="InterPro"/>
</dbReference>
<dbReference type="GO" id="GO:0019825">
    <property type="term" value="F:oxygen binding"/>
    <property type="evidence" value="ECO:0007669"/>
    <property type="project" value="InterPro"/>
</dbReference>
<dbReference type="InterPro" id="IPR035965">
    <property type="entry name" value="PAS-like_dom_sf"/>
</dbReference>
<dbReference type="GO" id="GO:0071111">
    <property type="term" value="F:cyclic-guanylate-specific phosphodiesterase activity"/>
    <property type="evidence" value="ECO:0007669"/>
    <property type="project" value="UniProtKB-EC"/>
</dbReference>
<comment type="catalytic activity">
    <reaction evidence="6">
        <text>3',3'-c-di-GMP + H2O = 5'-phosphoguanylyl(3'-&gt;5')guanosine + H(+)</text>
        <dbReference type="Rhea" id="RHEA:24902"/>
        <dbReference type="ChEBI" id="CHEBI:15377"/>
        <dbReference type="ChEBI" id="CHEBI:15378"/>
        <dbReference type="ChEBI" id="CHEBI:58754"/>
        <dbReference type="ChEBI" id="CHEBI:58805"/>
        <dbReference type="EC" id="3.1.4.52"/>
    </reaction>
    <physiologicalReaction direction="left-to-right" evidence="6">
        <dbReference type="Rhea" id="RHEA:24903"/>
    </physiologicalReaction>
</comment>
<dbReference type="SMART" id="SM00086">
    <property type="entry name" value="PAC"/>
    <property type="match status" value="1"/>
</dbReference>
<evidence type="ECO:0000259" key="10">
    <source>
        <dbReference type="PROSITE" id="PS50887"/>
    </source>
</evidence>
<sequence>MPQAVESLARAIGIDTEEIAERLAFLEFGSDDTRRLQALKTPLQDAWDVHADTFYAHLLDFDDTRAQLGAPEVMTRLRHAHSGYFQCLLEGAPDWRYVRDRLNVGLVHQRIGLAPKWYIGAYRKYIASLLPTLLAECERRGESAAAALDSLFKIVTFDICLAIDSYIDAEQQAQARAEARGRLRERAMESSTNGIFIVDIQRQEFPVIYANAAFYKLTGLPHRDDGELPCLCQHDRHRHSDCMAHIRQAVRSHREGYTVLAFTLSQGEQRWVELFASPVEDQDGANTHYIGILHDITERKQAERHLLHQATHDPLTGLVNRYRMHQKLTQVTEQAERERIAVLFLDLDRFKLINDSLGHDTGDELLCQVAGRLKRCLRGNDTIARFGGDEFVILLDDITAPADARKVADKILAALDPHFAIQEHSLFVSTSIGISLYPEHGRDSQTLLKHADAAMYQAKAAGRNQVTFFSDALTQHATAKLSIENDLRLALEERQFCLHYQPIVDTRHKRLVGVEALLRWQHPHKGTIAPDAFIPQAEEAGLILPIGAWVIDRAIAQAAMWQHAGVRLPVSINLSVEECDSIRTAPLIRQALARHGLAPELLQIEITETVMMEQIERVLPMLEALKVLGVHLAMDDFGTGYSSLRRLRDLPLDTLKIDKSFITSITRQPADQAIVSAVISLARKLDIRVITEGVEQADQVAWLAREGCHIVQGYYYGKPVPPERLRLSWAQQN</sequence>
<evidence type="ECO:0000259" key="9">
    <source>
        <dbReference type="PROSITE" id="PS50883"/>
    </source>
</evidence>
<comment type="cofactor">
    <cofactor evidence="1">
        <name>Mg(2+)</name>
        <dbReference type="ChEBI" id="CHEBI:18420"/>
    </cofactor>
</comment>
<dbReference type="InterPro" id="IPR001610">
    <property type="entry name" value="PAC"/>
</dbReference>
<dbReference type="InterPro" id="IPR001633">
    <property type="entry name" value="EAL_dom"/>
</dbReference>
<dbReference type="GO" id="GO:0071732">
    <property type="term" value="P:cellular response to nitric oxide"/>
    <property type="evidence" value="ECO:0007669"/>
    <property type="project" value="UniProtKB-ARBA"/>
</dbReference>
<organism evidence="11 12">
    <name type="scientific">Chromohalobacter japonicus</name>
    <dbReference type="NCBI Taxonomy" id="223900"/>
    <lineage>
        <taxon>Bacteria</taxon>
        <taxon>Pseudomonadati</taxon>
        <taxon>Pseudomonadota</taxon>
        <taxon>Gammaproteobacteria</taxon>
        <taxon>Oceanospirillales</taxon>
        <taxon>Halomonadaceae</taxon>
        <taxon>Chromohalobacter</taxon>
    </lineage>
</organism>
<evidence type="ECO:0000256" key="4">
    <source>
        <dbReference type="ARBA" id="ARBA00022636"/>
    </source>
</evidence>
<dbReference type="RefSeq" id="WP_075368152.1">
    <property type="nucleotide sequence ID" value="NZ_MSDQ01000006.1"/>
</dbReference>
<evidence type="ECO:0000256" key="2">
    <source>
        <dbReference type="ARBA" id="ARBA00012282"/>
    </source>
</evidence>
<dbReference type="InterPro" id="IPR052155">
    <property type="entry name" value="Biofilm_reg_signaling"/>
</dbReference>
<dbReference type="CDD" id="cd01948">
    <property type="entry name" value="EAL"/>
    <property type="match status" value="1"/>
</dbReference>
<dbReference type="InterPro" id="IPR029787">
    <property type="entry name" value="Nucleotide_cyclase"/>
</dbReference>
<dbReference type="Gene3D" id="3.20.20.450">
    <property type="entry name" value="EAL domain"/>
    <property type="match status" value="1"/>
</dbReference>